<dbReference type="Proteomes" id="UP000077275">
    <property type="component" value="Unassembled WGS sequence"/>
</dbReference>
<feature type="transmembrane region" description="Helical" evidence="1">
    <location>
        <begin position="7"/>
        <end position="26"/>
    </location>
</feature>
<accession>A0A166EER3</accession>
<keyword evidence="1" id="KW-1133">Transmembrane helix</keyword>
<sequence>MDKNSKIVVVVVIACIIILVGLLFAIDGQIKQINNININTGNIITQNVVVGGITFSIPSHLSLNQSEVNEAHFNINGVDNREYVSINVYPSGFGEYEKYDKNTYTFPYELDSVPGGLMVYSMDSKYKEGLYGDVMVVRFLSNNEKFTMEISLKSTNAEDYKNVLESIKIMY</sequence>
<comment type="caution">
    <text evidence="2">The sequence shown here is derived from an EMBL/GenBank/DDBJ whole genome shotgun (WGS) entry which is preliminary data.</text>
</comment>
<dbReference type="EMBL" id="LWMW01000089">
    <property type="protein sequence ID" value="KZX16569.1"/>
    <property type="molecule type" value="Genomic_DNA"/>
</dbReference>
<keyword evidence="3" id="KW-1185">Reference proteome</keyword>
<protein>
    <submittedName>
        <fullName evidence="2">Uncharacterized protein</fullName>
    </submittedName>
</protein>
<proteinExistence type="predicted"/>
<gene>
    <name evidence="2" type="ORF">MBCUT_07230</name>
</gene>
<dbReference type="PATRIC" id="fig|47311.3.peg.804"/>
<reference evidence="2 3" key="1">
    <citation type="submission" date="2016-04" db="EMBL/GenBank/DDBJ databases">
        <title>Genome sequence of Methanobrevibacter cuticularis DSM 11139.</title>
        <authorList>
            <person name="Poehlein A."/>
            <person name="Seedorf H."/>
            <person name="Daniel R."/>
        </authorList>
    </citation>
    <scope>NUCLEOTIDE SEQUENCE [LARGE SCALE GENOMIC DNA]</scope>
    <source>
        <strain evidence="2 3">DSM 11139</strain>
    </source>
</reference>
<evidence type="ECO:0000313" key="2">
    <source>
        <dbReference type="EMBL" id="KZX16569.1"/>
    </source>
</evidence>
<evidence type="ECO:0000256" key="1">
    <source>
        <dbReference type="SAM" id="Phobius"/>
    </source>
</evidence>
<organism evidence="2 3">
    <name type="scientific">Methanobrevibacter cuticularis</name>
    <dbReference type="NCBI Taxonomy" id="47311"/>
    <lineage>
        <taxon>Archaea</taxon>
        <taxon>Methanobacteriati</taxon>
        <taxon>Methanobacteriota</taxon>
        <taxon>Methanomada group</taxon>
        <taxon>Methanobacteria</taxon>
        <taxon>Methanobacteriales</taxon>
        <taxon>Methanobacteriaceae</taxon>
        <taxon>Methanobrevibacter</taxon>
    </lineage>
</organism>
<dbReference type="RefSeq" id="WP_067259016.1">
    <property type="nucleotide sequence ID" value="NZ_LWMW01000089.1"/>
</dbReference>
<keyword evidence="1" id="KW-0472">Membrane</keyword>
<name>A0A166EER3_9EURY</name>
<evidence type="ECO:0000313" key="3">
    <source>
        <dbReference type="Proteomes" id="UP000077275"/>
    </source>
</evidence>
<keyword evidence="1" id="KW-0812">Transmembrane</keyword>
<dbReference type="STRING" id="47311.MBCUT_07230"/>
<dbReference type="AlphaFoldDB" id="A0A166EER3"/>